<dbReference type="VEuPathDB" id="FungiDB:PHYBLDRAFT_173769"/>
<dbReference type="PROSITE" id="PS00036">
    <property type="entry name" value="BZIP_BASIC"/>
    <property type="match status" value="1"/>
</dbReference>
<evidence type="ECO:0000313" key="4">
    <source>
        <dbReference type="Proteomes" id="UP000077315"/>
    </source>
</evidence>
<accession>A0A167KDS6</accession>
<dbReference type="PANTHER" id="PTHR38116">
    <property type="entry name" value="CHROMOSOME 7, WHOLE GENOME SHOTGUN SEQUENCE"/>
    <property type="match status" value="1"/>
</dbReference>
<dbReference type="InterPro" id="IPR004827">
    <property type="entry name" value="bZIP"/>
</dbReference>
<dbReference type="InterPro" id="IPR046347">
    <property type="entry name" value="bZIP_sf"/>
</dbReference>
<organism evidence="3 4">
    <name type="scientific">Phycomyces blakesleeanus (strain ATCC 8743b / DSM 1359 / FGSC 10004 / NBRC 33097 / NRRL 1555)</name>
    <dbReference type="NCBI Taxonomy" id="763407"/>
    <lineage>
        <taxon>Eukaryota</taxon>
        <taxon>Fungi</taxon>
        <taxon>Fungi incertae sedis</taxon>
        <taxon>Mucoromycota</taxon>
        <taxon>Mucoromycotina</taxon>
        <taxon>Mucoromycetes</taxon>
        <taxon>Mucorales</taxon>
        <taxon>Phycomycetaceae</taxon>
        <taxon>Phycomyces</taxon>
    </lineage>
</organism>
<feature type="compositionally biased region" description="Basic and acidic residues" evidence="1">
    <location>
        <begin position="63"/>
        <end position="76"/>
    </location>
</feature>
<dbReference type="OrthoDB" id="2593073at2759"/>
<evidence type="ECO:0000256" key="1">
    <source>
        <dbReference type="SAM" id="MobiDB-lite"/>
    </source>
</evidence>
<evidence type="ECO:0000313" key="3">
    <source>
        <dbReference type="EMBL" id="OAD67857.1"/>
    </source>
</evidence>
<reference evidence="4" key="1">
    <citation type="submission" date="2015-06" db="EMBL/GenBank/DDBJ databases">
        <title>Expansion of signal transduction pathways in fungi by whole-genome duplication.</title>
        <authorList>
            <consortium name="DOE Joint Genome Institute"/>
            <person name="Corrochano L.M."/>
            <person name="Kuo A."/>
            <person name="Marcet-Houben M."/>
            <person name="Polaino S."/>
            <person name="Salamov A."/>
            <person name="Villalobos J.M."/>
            <person name="Alvarez M.I."/>
            <person name="Avalos J."/>
            <person name="Benito E.P."/>
            <person name="Benoit I."/>
            <person name="Burger G."/>
            <person name="Camino L.P."/>
            <person name="Canovas D."/>
            <person name="Cerda-Olmedo E."/>
            <person name="Cheng J.-F."/>
            <person name="Dominguez A."/>
            <person name="Elias M."/>
            <person name="Eslava A.P."/>
            <person name="Glaser F."/>
            <person name="Grimwood J."/>
            <person name="Gutierrez G."/>
            <person name="Heitman J."/>
            <person name="Henrissat B."/>
            <person name="Iturriaga E.A."/>
            <person name="Lang B.F."/>
            <person name="Lavin J.L."/>
            <person name="Lee S."/>
            <person name="Li W."/>
            <person name="Lindquist E."/>
            <person name="Lopez-Garcia S."/>
            <person name="Luque E.M."/>
            <person name="Marcos A.T."/>
            <person name="Martin J."/>
            <person name="McCluskey K."/>
            <person name="Medina H.R."/>
            <person name="Miralles-Duran A."/>
            <person name="Miyazaki A."/>
            <person name="Munoz-Torres E."/>
            <person name="Oguiza J.A."/>
            <person name="Ohm R."/>
            <person name="Olmedo M."/>
            <person name="Orejas M."/>
            <person name="Ortiz-Castellanos L."/>
            <person name="Pisabarro A.G."/>
            <person name="Rodriguez-Romero J."/>
            <person name="Ruiz-Herrera J."/>
            <person name="Ruiz-Vazquez R."/>
            <person name="Sanz C."/>
            <person name="Schackwitz W."/>
            <person name="Schmutz J."/>
            <person name="Shahriari M."/>
            <person name="Shelest E."/>
            <person name="Silva-Franco F."/>
            <person name="Soanes D."/>
            <person name="Syed K."/>
            <person name="Tagua V.G."/>
            <person name="Talbot N.J."/>
            <person name="Thon M."/>
            <person name="De vries R.P."/>
            <person name="Wiebenga A."/>
            <person name="Yadav J.S."/>
            <person name="Braun E.L."/>
            <person name="Baker S."/>
            <person name="Garre V."/>
            <person name="Horwitz B."/>
            <person name="Torres-Martinez S."/>
            <person name="Idnurm A."/>
            <person name="Herrera-Estrella A."/>
            <person name="Gabaldon T."/>
            <person name="Grigoriev I.V."/>
        </authorList>
    </citation>
    <scope>NUCLEOTIDE SEQUENCE [LARGE SCALE GENOMIC DNA]</scope>
    <source>
        <strain evidence="4">NRRL 1555(-)</strain>
    </source>
</reference>
<dbReference type="InParanoid" id="A0A167KDS6"/>
<dbReference type="RefSeq" id="XP_018285897.1">
    <property type="nucleotide sequence ID" value="XM_018437104.1"/>
</dbReference>
<gene>
    <name evidence="3" type="ORF">PHYBLDRAFT_173769</name>
</gene>
<dbReference type="Gene3D" id="1.20.5.170">
    <property type="match status" value="1"/>
</dbReference>
<keyword evidence="4" id="KW-1185">Reference proteome</keyword>
<proteinExistence type="predicted"/>
<feature type="domain" description="BZIP" evidence="2">
    <location>
        <begin position="53"/>
        <end position="67"/>
    </location>
</feature>
<feature type="region of interest" description="Disordered" evidence="1">
    <location>
        <begin position="30"/>
        <end position="76"/>
    </location>
</feature>
<dbReference type="EMBL" id="KV440997">
    <property type="protein sequence ID" value="OAD67857.1"/>
    <property type="molecule type" value="Genomic_DNA"/>
</dbReference>
<sequence length="399" mass="46524">MDESPTDYNQESQFNFHHFNQEYDFGIVNTNGERIRKRKSPGRKPNPPSISERKAQNRASQKAFREREQQRRQEQENMKNMYLEEIARLNKRVELLEYESNYLRGWVLQYTLSSIMERGTVADIWTSSREFLETETRPDKGDESKKLPFAINSLLKDNRVIGLKNAIITRSPGYWKGNEPSEAGNMMFRPETRLDPDMANINRLGAKLASPDNSSQDLTEPGKTCTLKPAIGTITSPPTRKTAADLAHMPPIQALQIIRLQMKCGNLWGDKLKHALIPTELQRTIPHDARIDFLTGSSTRDRLIIFQDYYDTDECFEFYSKWSMFNGGNKYDTRNWAVTGGFPERYWFLSHEVIEDYFLERHWKVTQDLMLIPSSHEQVPQNREKNEEECELLANPKPY</sequence>
<name>A0A167KDS6_PHYB8</name>
<dbReference type="Pfam" id="PF11905">
    <property type="entry name" value="DUF3425"/>
    <property type="match status" value="1"/>
</dbReference>
<feature type="region of interest" description="Disordered" evidence="1">
    <location>
        <begin position="207"/>
        <end position="234"/>
    </location>
</feature>
<dbReference type="AlphaFoldDB" id="A0A167KDS6"/>
<dbReference type="InterPro" id="IPR021833">
    <property type="entry name" value="DUF3425"/>
</dbReference>
<protein>
    <submittedName>
        <fullName evidence="3">Basic-leucine zipper transcription factor</fullName>
    </submittedName>
</protein>
<dbReference type="SUPFAM" id="SSF57959">
    <property type="entry name" value="Leucine zipper domain"/>
    <property type="match status" value="1"/>
</dbReference>
<dbReference type="Proteomes" id="UP000077315">
    <property type="component" value="Unassembled WGS sequence"/>
</dbReference>
<evidence type="ECO:0000259" key="2">
    <source>
        <dbReference type="PROSITE" id="PS00036"/>
    </source>
</evidence>
<feature type="region of interest" description="Disordered" evidence="1">
    <location>
        <begin position="376"/>
        <end position="399"/>
    </location>
</feature>
<dbReference type="GO" id="GO:0003700">
    <property type="term" value="F:DNA-binding transcription factor activity"/>
    <property type="evidence" value="ECO:0007669"/>
    <property type="project" value="InterPro"/>
</dbReference>
<dbReference type="PANTHER" id="PTHR38116:SF9">
    <property type="entry name" value="BZIP DOMAIN-CONTAINING PROTEIN"/>
    <property type="match status" value="1"/>
</dbReference>
<dbReference type="GeneID" id="28998010"/>